<evidence type="ECO:0000313" key="2">
    <source>
        <dbReference type="EMBL" id="OGL81155.1"/>
    </source>
</evidence>
<keyword evidence="1" id="KW-0812">Transmembrane</keyword>
<dbReference type="EMBL" id="MGEK01000033">
    <property type="protein sequence ID" value="OGL81155.1"/>
    <property type="molecule type" value="Genomic_DNA"/>
</dbReference>
<accession>A0A1F7USD2</accession>
<feature type="transmembrane region" description="Helical" evidence="1">
    <location>
        <begin position="80"/>
        <end position="103"/>
    </location>
</feature>
<keyword evidence="1" id="KW-0472">Membrane</keyword>
<name>A0A1F7USD2_9BACT</name>
<sequence length="111" mass="12194">MQMKQNRQTKGVELTSKWAIIIIVLVVASIGGGVFVLNTIYNHQDEQTVHQAVTAHLREVSEEEYARAVREWNANAPESGVAVCVRLMLLSLGMGMVIGIMLCNNRKGEGA</sequence>
<evidence type="ECO:0000256" key="1">
    <source>
        <dbReference type="SAM" id="Phobius"/>
    </source>
</evidence>
<reference evidence="2 3" key="1">
    <citation type="journal article" date="2016" name="Nat. Commun.">
        <title>Thousands of microbial genomes shed light on interconnected biogeochemical processes in an aquifer system.</title>
        <authorList>
            <person name="Anantharaman K."/>
            <person name="Brown C.T."/>
            <person name="Hug L.A."/>
            <person name="Sharon I."/>
            <person name="Castelle C.J."/>
            <person name="Probst A.J."/>
            <person name="Thomas B.C."/>
            <person name="Singh A."/>
            <person name="Wilkins M.J."/>
            <person name="Karaoz U."/>
            <person name="Brodie E.L."/>
            <person name="Williams K.H."/>
            <person name="Hubbard S.S."/>
            <person name="Banfield J.F."/>
        </authorList>
    </citation>
    <scope>NUCLEOTIDE SEQUENCE [LARGE SCALE GENOMIC DNA]</scope>
</reference>
<feature type="transmembrane region" description="Helical" evidence="1">
    <location>
        <begin position="20"/>
        <end position="41"/>
    </location>
</feature>
<comment type="caution">
    <text evidence="2">The sequence shown here is derived from an EMBL/GenBank/DDBJ whole genome shotgun (WGS) entry which is preliminary data.</text>
</comment>
<dbReference type="Proteomes" id="UP000176846">
    <property type="component" value="Unassembled WGS sequence"/>
</dbReference>
<gene>
    <name evidence="2" type="ORF">A2936_00965</name>
</gene>
<evidence type="ECO:0000313" key="3">
    <source>
        <dbReference type="Proteomes" id="UP000176846"/>
    </source>
</evidence>
<protein>
    <submittedName>
        <fullName evidence="2">Uncharacterized protein</fullName>
    </submittedName>
</protein>
<proteinExistence type="predicted"/>
<organism evidence="2 3">
    <name type="scientific">Candidatus Uhrbacteria bacterium RIFCSPLOWO2_01_FULL_47_25</name>
    <dbReference type="NCBI Taxonomy" id="1802402"/>
    <lineage>
        <taxon>Bacteria</taxon>
        <taxon>Candidatus Uhriibacteriota</taxon>
    </lineage>
</organism>
<keyword evidence="1" id="KW-1133">Transmembrane helix</keyword>
<dbReference type="AlphaFoldDB" id="A0A1F7USD2"/>